<dbReference type="STRING" id="319224.Sputcn32_3267"/>
<evidence type="ECO:0000259" key="2">
    <source>
        <dbReference type="PROSITE" id="PS50093"/>
    </source>
</evidence>
<protein>
    <recommendedName>
        <fullName evidence="2">PKD domain-containing protein</fullName>
    </recommendedName>
</protein>
<dbReference type="InterPro" id="IPR013783">
    <property type="entry name" value="Ig-like_fold"/>
</dbReference>
<dbReference type="PANTHER" id="PTHR35812:SF1">
    <property type="entry name" value="LIPOPROTEIN"/>
    <property type="match status" value="1"/>
</dbReference>
<dbReference type="Pfam" id="PF07603">
    <property type="entry name" value="Lcl_C"/>
    <property type="match status" value="1"/>
</dbReference>
<dbReference type="Gene3D" id="2.60.40.10">
    <property type="entry name" value="Immunoglobulins"/>
    <property type="match status" value="1"/>
</dbReference>
<organism evidence="3">
    <name type="scientific">Shewanella putrefaciens (strain CN-32 / ATCC BAA-453)</name>
    <dbReference type="NCBI Taxonomy" id="319224"/>
    <lineage>
        <taxon>Bacteria</taxon>
        <taxon>Pseudomonadati</taxon>
        <taxon>Pseudomonadota</taxon>
        <taxon>Gammaproteobacteria</taxon>
        <taxon>Alteromonadales</taxon>
        <taxon>Shewanellaceae</taxon>
        <taxon>Shewanella</taxon>
    </lineage>
</organism>
<feature type="chain" id="PRO_5002676382" description="PKD domain-containing protein" evidence="1">
    <location>
        <begin position="27"/>
        <end position="1123"/>
    </location>
</feature>
<dbReference type="SUPFAM" id="SSF49299">
    <property type="entry name" value="PKD domain"/>
    <property type="match status" value="1"/>
</dbReference>
<dbReference type="PROSITE" id="PS50093">
    <property type="entry name" value="PKD"/>
    <property type="match status" value="1"/>
</dbReference>
<feature type="domain" description="PKD" evidence="2">
    <location>
        <begin position="728"/>
        <end position="782"/>
    </location>
</feature>
<feature type="signal peptide" evidence="1">
    <location>
        <begin position="1"/>
        <end position="26"/>
    </location>
</feature>
<dbReference type="eggNOG" id="COG5492">
    <property type="taxonomic scope" value="Bacteria"/>
</dbReference>
<dbReference type="InterPro" id="IPR011460">
    <property type="entry name" value="Lcl_C"/>
</dbReference>
<dbReference type="HOGENOM" id="CLU_280042_0_0_6"/>
<dbReference type="AlphaFoldDB" id="A4YAJ6"/>
<keyword evidence="1" id="KW-0732">Signal</keyword>
<accession>A4YAJ6</accession>
<dbReference type="KEGG" id="spc:Sputcn32_3267"/>
<dbReference type="CDD" id="cd00146">
    <property type="entry name" value="PKD"/>
    <property type="match status" value="1"/>
</dbReference>
<reference evidence="3" key="1">
    <citation type="submission" date="2007-04" db="EMBL/GenBank/DDBJ databases">
        <title>Complete sequence of Shewanella putrefaciens CN-32.</title>
        <authorList>
            <consortium name="US DOE Joint Genome Institute"/>
            <person name="Copeland A."/>
            <person name="Lucas S."/>
            <person name="Lapidus A."/>
            <person name="Barry K."/>
            <person name="Detter J.C."/>
            <person name="Glavina del Rio T."/>
            <person name="Hammon N."/>
            <person name="Israni S."/>
            <person name="Dalin E."/>
            <person name="Tice H."/>
            <person name="Pitluck S."/>
            <person name="Chain P."/>
            <person name="Malfatti S."/>
            <person name="Shin M."/>
            <person name="Vergez L."/>
            <person name="Schmutz J."/>
            <person name="Larimer F."/>
            <person name="Land M."/>
            <person name="Hauser L."/>
            <person name="Kyrpides N."/>
            <person name="Mikhailova N."/>
            <person name="Romine M.F."/>
            <person name="Fredrickson J."/>
            <person name="Tiedje J."/>
            <person name="Richardson P."/>
        </authorList>
    </citation>
    <scope>NUCLEOTIDE SEQUENCE [LARGE SCALE GENOMIC DNA]</scope>
    <source>
        <strain evidence="3">CN-32</strain>
    </source>
</reference>
<dbReference type="InterPro" id="IPR000601">
    <property type="entry name" value="PKD_dom"/>
</dbReference>
<sequence length="1123" mass="123692" precursor="true">MKGFKLKVAASMCMFAITMAMGSAQAQTQYRLNDNINFTLDDSGKLTVNSGYLTYYLLRGYDPKTEYQTGRHLVSASSQRIDFDVADLELDGFFPKVELKLPQRKYESTELELPKVLPTANGWQNAELTLKGVSLVGLVNEYYDNESMEGEDFADMVSLLALNTLVVVDIAANTVTGGPISTAKKRNQFQQSLDRFARFADYVRNAREQKFWNKYAHFIDYVKLSRDILSNFVDDANINAADYPWLEYTLHDSEIIFTGLEKLQVITGEVDEDSPIKGTLKQQYQRLLKADIDAGKVSGDSYDELIKFGAKKFTESLKGADPKTAEIIIAKYIMEPLGQALAAYQKGLRQQLMIAQAKGQKEIITSLEAQIKDLNQARVVILLSSLVLNSSDIYQDLKADPQKMISTIFELGVEASAEMAEQVFDGADGATILAKYALQRMTGSDGRAHIYHVTGKLSQGVSIGNSIANKLLPFLWDLAWAPGKMSVALVDGKLNPLGAMQSHVDIYRVANNGARELVKQLSNTNVIKDTVIALEHLDQLDIEVALSRPNMFDTTRSPWLMSGNVPPQSLYEAKIIDTNQRGYASRFLCTRTLLNDLKYVDYQIANTSMADAYDTRCGAGDWYANTWFNGTKSGATIYEDNDKLANSLKLKPELSDAQALISYQHIYREGDKPVLVLIDGHSTNAITHKISFVPAVSNVGFGTVQMPVDNGGYVIGFDISQIVQSNLDPIVTYRWDFGDGSAVLETSSTLVEHIYAEGSFTVTLTVVTQAGIETTVSQTVAVGERLRTPMLEQPRYQIETDGSASITLNWRNIEQGSTVNLYLAEESFTDLNDIANYASLKGARRTSVKGAVEYRFTGLTADTAYFMVATTQGAHKESPLSNQVQLVTRRVAQPTGKLNDTGIDWCADGSNNYLDCPVQGYEGQDAEYGRDALARNGQLQKVGGGAAGFDFTKLDNSGNPLPESASEWSCVRDNHTGLIWEVKQPAGSGGLRDANYTYSWYNPDNSTNGGNAGTQNGGTCQGSDCDTAAFVNAVNSQGLCGASDWRLPTVKELMGIVHNGRANPAIDLDYFPNFPITTPFDSYWTSVRNAPNAGNSWMVMFSYGGVEMYRSGNNFVRLVRNEQ</sequence>
<gene>
    <name evidence="3" type="ordered locus">Sputcn32_3267</name>
</gene>
<dbReference type="Pfam" id="PF18911">
    <property type="entry name" value="PKD_4"/>
    <property type="match status" value="1"/>
</dbReference>
<dbReference type="EMBL" id="CP000681">
    <property type="protein sequence ID" value="ABP76979.1"/>
    <property type="molecule type" value="Genomic_DNA"/>
</dbReference>
<name>A4YAJ6_SHEPC</name>
<dbReference type="InterPro" id="IPR022409">
    <property type="entry name" value="PKD/Chitinase_dom"/>
</dbReference>
<evidence type="ECO:0000313" key="3">
    <source>
        <dbReference type="EMBL" id="ABP76979.1"/>
    </source>
</evidence>
<evidence type="ECO:0000256" key="1">
    <source>
        <dbReference type="SAM" id="SignalP"/>
    </source>
</evidence>
<dbReference type="SMART" id="SM00089">
    <property type="entry name" value="PKD"/>
    <property type="match status" value="1"/>
</dbReference>
<dbReference type="PANTHER" id="PTHR35812">
    <property type="entry name" value="LIPOPROTEIN"/>
    <property type="match status" value="1"/>
</dbReference>
<dbReference type="InterPro" id="IPR035986">
    <property type="entry name" value="PKD_dom_sf"/>
</dbReference>
<proteinExistence type="predicted"/>